<evidence type="ECO:0000256" key="1">
    <source>
        <dbReference type="ARBA" id="ARBA00004477"/>
    </source>
</evidence>
<keyword evidence="7" id="KW-0927">Auxin signaling pathway</keyword>
<evidence type="ECO:0000256" key="9">
    <source>
        <dbReference type="ARBA" id="ARBA00025752"/>
    </source>
</evidence>
<evidence type="ECO:0000256" key="4">
    <source>
        <dbReference type="ARBA" id="ARBA00022824"/>
    </source>
</evidence>
<evidence type="ECO:0000256" key="7">
    <source>
        <dbReference type="ARBA" id="ARBA00023294"/>
    </source>
</evidence>
<evidence type="ECO:0000256" key="6">
    <source>
        <dbReference type="ARBA" id="ARBA00023136"/>
    </source>
</evidence>
<evidence type="ECO:0000256" key="10">
    <source>
        <dbReference type="SAM" id="Phobius"/>
    </source>
</evidence>
<keyword evidence="12" id="KW-1185">Reference proteome</keyword>
<keyword evidence="6 10" id="KW-0472">Membrane</keyword>
<name>A0AAN9N682_PHACN</name>
<protein>
    <submittedName>
        <fullName evidence="11">Uncharacterized protein</fullName>
    </submittedName>
</protein>
<dbReference type="AlphaFoldDB" id="A0AAN9N682"/>
<comment type="similarity">
    <text evidence="9">Belongs to the auxin efflux carrier (TC 2.A.69.2) family.</text>
</comment>
<dbReference type="Proteomes" id="UP001374584">
    <property type="component" value="Unassembled WGS sequence"/>
</dbReference>
<keyword evidence="2" id="KW-0813">Transport</keyword>
<evidence type="ECO:0000256" key="8">
    <source>
        <dbReference type="ARBA" id="ARBA00025100"/>
    </source>
</evidence>
<feature type="transmembrane region" description="Helical" evidence="10">
    <location>
        <begin position="148"/>
        <end position="166"/>
    </location>
</feature>
<dbReference type="GO" id="GO:0009734">
    <property type="term" value="P:auxin-activated signaling pathway"/>
    <property type="evidence" value="ECO:0007669"/>
    <property type="project" value="UniProtKB-KW"/>
</dbReference>
<feature type="transmembrane region" description="Helical" evidence="10">
    <location>
        <begin position="325"/>
        <end position="348"/>
    </location>
</feature>
<dbReference type="GO" id="GO:0080162">
    <property type="term" value="P:endoplasmic reticulum to cytosol auxin transport"/>
    <property type="evidence" value="ECO:0007669"/>
    <property type="project" value="InterPro"/>
</dbReference>
<feature type="transmembrane region" description="Helical" evidence="10">
    <location>
        <begin position="261"/>
        <end position="281"/>
    </location>
</feature>
<dbReference type="PANTHER" id="PTHR31651">
    <property type="match status" value="1"/>
</dbReference>
<feature type="transmembrane region" description="Helical" evidence="10">
    <location>
        <begin position="44"/>
        <end position="62"/>
    </location>
</feature>
<reference evidence="11 12" key="1">
    <citation type="submission" date="2024-01" db="EMBL/GenBank/DDBJ databases">
        <title>The genomes of 5 underutilized Papilionoideae crops provide insights into root nodulation and disease resistanc.</title>
        <authorList>
            <person name="Jiang F."/>
        </authorList>
    </citation>
    <scope>NUCLEOTIDE SEQUENCE [LARGE SCALE GENOMIC DNA]</scope>
    <source>
        <strain evidence="11">JINMINGXINNONG_FW02</strain>
        <tissue evidence="11">Leaves</tissue>
    </source>
</reference>
<comment type="function">
    <text evidence="8">Involved in cellular auxin homeostasis by regulating auxin metabolism. Regulates intracellular auxin accumulation at the endoplasmic reticulum and thus auxin availability for nuclear auxin signaling.</text>
</comment>
<evidence type="ECO:0000256" key="5">
    <source>
        <dbReference type="ARBA" id="ARBA00022989"/>
    </source>
</evidence>
<feature type="transmembrane region" description="Helical" evidence="10">
    <location>
        <begin position="74"/>
        <end position="95"/>
    </location>
</feature>
<feature type="transmembrane region" description="Helical" evidence="10">
    <location>
        <begin position="12"/>
        <end position="32"/>
    </location>
</feature>
<evidence type="ECO:0000256" key="3">
    <source>
        <dbReference type="ARBA" id="ARBA00022692"/>
    </source>
</evidence>
<proteinExistence type="inferred from homology"/>
<feature type="transmembrane region" description="Helical" evidence="10">
    <location>
        <begin position="360"/>
        <end position="381"/>
    </location>
</feature>
<evidence type="ECO:0000313" key="12">
    <source>
        <dbReference type="Proteomes" id="UP001374584"/>
    </source>
</evidence>
<evidence type="ECO:0000256" key="2">
    <source>
        <dbReference type="ARBA" id="ARBA00022448"/>
    </source>
</evidence>
<keyword evidence="5 10" id="KW-1133">Transmembrane helix</keyword>
<dbReference type="InterPro" id="IPR004776">
    <property type="entry name" value="Mem_transp_PIN-like"/>
</dbReference>
<keyword evidence="3 10" id="KW-0812">Transmembrane</keyword>
<organism evidence="11 12">
    <name type="scientific">Phaseolus coccineus</name>
    <name type="common">Scarlet runner bean</name>
    <name type="synonym">Phaseolus multiflorus</name>
    <dbReference type="NCBI Taxonomy" id="3886"/>
    <lineage>
        <taxon>Eukaryota</taxon>
        <taxon>Viridiplantae</taxon>
        <taxon>Streptophyta</taxon>
        <taxon>Embryophyta</taxon>
        <taxon>Tracheophyta</taxon>
        <taxon>Spermatophyta</taxon>
        <taxon>Magnoliopsida</taxon>
        <taxon>eudicotyledons</taxon>
        <taxon>Gunneridae</taxon>
        <taxon>Pentapetalae</taxon>
        <taxon>rosids</taxon>
        <taxon>fabids</taxon>
        <taxon>Fabales</taxon>
        <taxon>Fabaceae</taxon>
        <taxon>Papilionoideae</taxon>
        <taxon>50 kb inversion clade</taxon>
        <taxon>NPAAA clade</taxon>
        <taxon>indigoferoid/millettioid clade</taxon>
        <taxon>Phaseoleae</taxon>
        <taxon>Phaseolus</taxon>
    </lineage>
</organism>
<keyword evidence="4" id="KW-0256">Endoplasmic reticulum</keyword>
<evidence type="ECO:0000313" key="11">
    <source>
        <dbReference type="EMBL" id="KAK7367182.1"/>
    </source>
</evidence>
<comment type="caution">
    <text evidence="11">The sequence shown here is derived from an EMBL/GenBank/DDBJ whole genome shotgun (WGS) entry which is preliminary data.</text>
</comment>
<dbReference type="InterPro" id="IPR045033">
    <property type="entry name" value="PILS1/3/4/5/7"/>
</dbReference>
<sequence>MGFVELLEVASMPIIQVLLISALGALMATRYFDHLLSPDIRKALNKIVFLIFTPSLVFASFAKSVSLEDMISWWFMPVNVGLTFLIGGIIGWILVKLLKPNLKVEGLIIAACSSGNMGNLPIVIIPAICDEKGGPFGARDVCRNNALSYASFSMALGGIFIWTYTFQTMKSRSLKFKALEAAEIIKVPNKEFDANAETLLLKDNDSQNTIEVPISTYVCDTENQIPVDQGQSTVSKKTESLWHRIVEVISQFLEELMSPPAIATFLGFLFGAVAWLRNLIIGDNAPLRVIQDSLQLLGNGTIPCITLLLGGNLTQGLKSSTIKPLTLISIIIGRLFLLPVIGLFIVRAAANFGLLPVDPLFQYVLVMQYAMPPAMNISTMAQLFDVGNEECSVILLWTYSAAAIALTAWSTFLLWLLS</sequence>
<comment type="subcellular location">
    <subcellularLocation>
        <location evidence="1">Endoplasmic reticulum membrane</location>
        <topology evidence="1">Multi-pass membrane protein</topology>
    </subcellularLocation>
</comment>
<accession>A0AAN9N682</accession>
<gene>
    <name evidence="11" type="ORF">VNO80_09191</name>
</gene>
<dbReference type="EMBL" id="JAYMYR010000004">
    <property type="protein sequence ID" value="KAK7367182.1"/>
    <property type="molecule type" value="Genomic_DNA"/>
</dbReference>
<feature type="transmembrane region" description="Helical" evidence="10">
    <location>
        <begin position="393"/>
        <end position="417"/>
    </location>
</feature>
<dbReference type="GO" id="GO:0005789">
    <property type="term" value="C:endoplasmic reticulum membrane"/>
    <property type="evidence" value="ECO:0007669"/>
    <property type="project" value="UniProtKB-SubCell"/>
</dbReference>
<dbReference type="Pfam" id="PF03547">
    <property type="entry name" value="Mem_trans"/>
    <property type="match status" value="1"/>
</dbReference>
<dbReference type="PANTHER" id="PTHR31651:SF11">
    <property type="entry name" value="AUXIN EFFLUX CARRIER FAMILY PROTEIN"/>
    <property type="match status" value="1"/>
</dbReference>